<keyword evidence="3" id="KW-1185">Reference proteome</keyword>
<dbReference type="InterPro" id="IPR052061">
    <property type="entry name" value="PTE-AB_protein"/>
</dbReference>
<organism evidence="2 3">
    <name type="scientific">Hypocrea virens (strain Gv29-8 / FGSC 10586)</name>
    <name type="common">Gliocladium virens</name>
    <name type="synonym">Trichoderma virens</name>
    <dbReference type="NCBI Taxonomy" id="413071"/>
    <lineage>
        <taxon>Eukaryota</taxon>
        <taxon>Fungi</taxon>
        <taxon>Dikarya</taxon>
        <taxon>Ascomycota</taxon>
        <taxon>Pezizomycotina</taxon>
        <taxon>Sordariomycetes</taxon>
        <taxon>Hypocreomycetidae</taxon>
        <taxon>Hypocreales</taxon>
        <taxon>Hypocreaceae</taxon>
        <taxon>Trichoderma</taxon>
    </lineage>
</organism>
<dbReference type="InterPro" id="IPR006683">
    <property type="entry name" value="Thioestr_dom"/>
</dbReference>
<evidence type="ECO:0000313" key="2">
    <source>
        <dbReference type="EMBL" id="EHK20465.1"/>
    </source>
</evidence>
<dbReference type="Gene3D" id="3.10.129.10">
    <property type="entry name" value="Hotdog Thioesterase"/>
    <property type="match status" value="1"/>
</dbReference>
<accession>G9MY43</accession>
<dbReference type="OrthoDB" id="506431at2759"/>
<protein>
    <recommendedName>
        <fullName evidence="1">Thioesterase domain-containing protein</fullName>
    </recommendedName>
</protein>
<feature type="non-terminal residue" evidence="2">
    <location>
        <position position="1"/>
    </location>
</feature>
<dbReference type="InParanoid" id="G9MY43"/>
<dbReference type="EMBL" id="ABDF02000079">
    <property type="protein sequence ID" value="EHK20465.1"/>
    <property type="molecule type" value="Genomic_DNA"/>
</dbReference>
<dbReference type="VEuPathDB" id="FungiDB:TRIVIDRAFT_120765"/>
<reference evidence="2 3" key="1">
    <citation type="journal article" date="2011" name="Genome Biol.">
        <title>Comparative genome sequence analysis underscores mycoparasitism as the ancestral life style of Trichoderma.</title>
        <authorList>
            <person name="Kubicek C.P."/>
            <person name="Herrera-Estrella A."/>
            <person name="Seidl-Seiboth V."/>
            <person name="Martinez D.A."/>
            <person name="Druzhinina I.S."/>
            <person name="Thon M."/>
            <person name="Zeilinger S."/>
            <person name="Casas-Flores S."/>
            <person name="Horwitz B.A."/>
            <person name="Mukherjee P.K."/>
            <person name="Mukherjee M."/>
            <person name="Kredics L."/>
            <person name="Alcaraz L.D."/>
            <person name="Aerts A."/>
            <person name="Antal Z."/>
            <person name="Atanasova L."/>
            <person name="Cervantes-Badillo M.G."/>
            <person name="Challacombe J."/>
            <person name="Chertkov O."/>
            <person name="McCluskey K."/>
            <person name="Coulpier F."/>
            <person name="Deshpande N."/>
            <person name="von Doehren H."/>
            <person name="Ebbole D.J."/>
            <person name="Esquivel-Naranjo E.U."/>
            <person name="Fekete E."/>
            <person name="Flipphi M."/>
            <person name="Glaser F."/>
            <person name="Gomez-Rodriguez E.Y."/>
            <person name="Gruber S."/>
            <person name="Han C."/>
            <person name="Henrissat B."/>
            <person name="Hermosa R."/>
            <person name="Hernandez-Onate M."/>
            <person name="Karaffa L."/>
            <person name="Kosti I."/>
            <person name="Le Crom S."/>
            <person name="Lindquist E."/>
            <person name="Lucas S."/>
            <person name="Luebeck M."/>
            <person name="Luebeck P.S."/>
            <person name="Margeot A."/>
            <person name="Metz B."/>
            <person name="Misra M."/>
            <person name="Nevalainen H."/>
            <person name="Omann M."/>
            <person name="Packer N."/>
            <person name="Perrone G."/>
            <person name="Uresti-Rivera E.E."/>
            <person name="Salamov A."/>
            <person name="Schmoll M."/>
            <person name="Seiboth B."/>
            <person name="Shapiro H."/>
            <person name="Sukno S."/>
            <person name="Tamayo-Ramos J.A."/>
            <person name="Tisch D."/>
            <person name="Wiest A."/>
            <person name="Wilkinson H.H."/>
            <person name="Zhang M."/>
            <person name="Coutinho P.M."/>
            <person name="Kenerley C.M."/>
            <person name="Monte E."/>
            <person name="Baker S.E."/>
            <person name="Grigoriev I.V."/>
        </authorList>
    </citation>
    <scope>NUCLEOTIDE SEQUENCE [LARGE SCALE GENOMIC DNA]</scope>
    <source>
        <strain evidence="3">Gv29-8 / FGSC 10586</strain>
    </source>
</reference>
<gene>
    <name evidence="2" type="ORF">TRIVIDRAFT_120765</name>
</gene>
<dbReference type="Proteomes" id="UP000007115">
    <property type="component" value="Unassembled WGS sequence"/>
</dbReference>
<dbReference type="eggNOG" id="ENOG502SCNK">
    <property type="taxonomic scope" value="Eukaryota"/>
</dbReference>
<dbReference type="PANTHER" id="PTHR47260">
    <property type="entry name" value="UPF0644 PROTEIN PB2B4.06"/>
    <property type="match status" value="1"/>
</dbReference>
<dbReference type="CDD" id="cd03443">
    <property type="entry name" value="PaaI_thioesterase"/>
    <property type="match status" value="1"/>
</dbReference>
<name>G9MY43_HYPVG</name>
<dbReference type="HOGENOM" id="CLU_052827_4_1_1"/>
<dbReference type="PANTHER" id="PTHR47260:SF6">
    <property type="entry name" value="THIOESTERASE DOMAIN-CONTAINING PROTEIN"/>
    <property type="match status" value="1"/>
</dbReference>
<dbReference type="GeneID" id="25787173"/>
<dbReference type="Pfam" id="PF03061">
    <property type="entry name" value="4HBT"/>
    <property type="match status" value="1"/>
</dbReference>
<evidence type="ECO:0000313" key="3">
    <source>
        <dbReference type="Proteomes" id="UP000007115"/>
    </source>
</evidence>
<feature type="domain" description="Thioesterase" evidence="1">
    <location>
        <begin position="107"/>
        <end position="188"/>
    </location>
</feature>
<sequence>PALNLIPLNSKSQRYDDALAYFRTISWCAQLLGVDGAHYFLPNCRNPASDQRDQFFSSTLATPTTLKHMLCVFVAEDQYVLQDTSKLITKVQTLFAPEEGLGGVGSMMHGGMTMAMLDESSNVLLEINTVMNKQGIMFKSGSVTGAMEIKFMNPVLTCQAVLATAQIDADEGRKMRIRCDIRGEDGIVLAKASSTWFVVNHHL</sequence>
<dbReference type="OMA" id="RTISWCA"/>
<evidence type="ECO:0000259" key="1">
    <source>
        <dbReference type="Pfam" id="PF03061"/>
    </source>
</evidence>
<dbReference type="RefSeq" id="XP_013954662.1">
    <property type="nucleotide sequence ID" value="XM_014099187.2"/>
</dbReference>
<dbReference type="AlphaFoldDB" id="G9MY43"/>
<dbReference type="SUPFAM" id="SSF54637">
    <property type="entry name" value="Thioesterase/thiol ester dehydrase-isomerase"/>
    <property type="match status" value="1"/>
</dbReference>
<feature type="non-terminal residue" evidence="2">
    <location>
        <position position="203"/>
    </location>
</feature>
<proteinExistence type="predicted"/>
<comment type="caution">
    <text evidence="2">The sequence shown here is derived from an EMBL/GenBank/DDBJ whole genome shotgun (WGS) entry which is preliminary data.</text>
</comment>
<dbReference type="InterPro" id="IPR029069">
    <property type="entry name" value="HotDog_dom_sf"/>
</dbReference>